<feature type="transmembrane region" description="Helical" evidence="4">
    <location>
        <begin position="390"/>
        <end position="408"/>
    </location>
</feature>
<name>A0ABR1QVD5_9PEZI</name>
<dbReference type="PANTHER" id="PTHR11360:SF130">
    <property type="entry name" value="MAJOR FACILITATOR SUPERFAMILY (MFS) PROFILE DOMAIN-CONTAINING PROTEIN-RELATED"/>
    <property type="match status" value="1"/>
</dbReference>
<comment type="subcellular location">
    <subcellularLocation>
        <location evidence="1">Membrane</location>
        <topology evidence="1">Multi-pass membrane protein</topology>
    </subcellularLocation>
</comment>
<feature type="transmembrane region" description="Helical" evidence="4">
    <location>
        <begin position="428"/>
        <end position="448"/>
    </location>
</feature>
<dbReference type="InterPro" id="IPR011701">
    <property type="entry name" value="MFS"/>
</dbReference>
<dbReference type="Pfam" id="PF07690">
    <property type="entry name" value="MFS_1"/>
    <property type="match status" value="1"/>
</dbReference>
<dbReference type="Proteomes" id="UP001391051">
    <property type="component" value="Unassembled WGS sequence"/>
</dbReference>
<proteinExistence type="inferred from homology"/>
<keyword evidence="4" id="KW-1133">Transmembrane helix</keyword>
<keyword evidence="4" id="KW-0472">Membrane</keyword>
<feature type="transmembrane region" description="Helical" evidence="4">
    <location>
        <begin position="74"/>
        <end position="92"/>
    </location>
</feature>
<comment type="caution">
    <text evidence="5">The sequence shown here is derived from an EMBL/GenBank/DDBJ whole genome shotgun (WGS) entry which is preliminary data.</text>
</comment>
<evidence type="ECO:0000313" key="6">
    <source>
        <dbReference type="Proteomes" id="UP001391051"/>
    </source>
</evidence>
<reference evidence="5 6" key="1">
    <citation type="submission" date="2023-01" db="EMBL/GenBank/DDBJ databases">
        <title>Analysis of 21 Apiospora genomes using comparative genomics revels a genus with tremendous synthesis potential of carbohydrate active enzymes and secondary metabolites.</title>
        <authorList>
            <person name="Sorensen T."/>
        </authorList>
    </citation>
    <scope>NUCLEOTIDE SEQUENCE [LARGE SCALE GENOMIC DNA]</scope>
    <source>
        <strain evidence="5 6">CBS 24483</strain>
    </source>
</reference>
<feature type="transmembrane region" description="Helical" evidence="4">
    <location>
        <begin position="332"/>
        <end position="352"/>
    </location>
</feature>
<feature type="transmembrane region" description="Helical" evidence="4">
    <location>
        <begin position="134"/>
        <end position="152"/>
    </location>
</feature>
<feature type="transmembrane region" description="Helical" evidence="4">
    <location>
        <begin position="263"/>
        <end position="286"/>
    </location>
</feature>
<feature type="transmembrane region" description="Helical" evidence="4">
    <location>
        <begin position="358"/>
        <end position="383"/>
    </location>
</feature>
<evidence type="ECO:0000256" key="2">
    <source>
        <dbReference type="ARBA" id="ARBA00006727"/>
    </source>
</evidence>
<dbReference type="SUPFAM" id="SSF103473">
    <property type="entry name" value="MFS general substrate transporter"/>
    <property type="match status" value="1"/>
</dbReference>
<keyword evidence="4" id="KW-0812">Transmembrane</keyword>
<dbReference type="Gene3D" id="1.20.1250.20">
    <property type="entry name" value="MFS general substrate transporter like domains"/>
    <property type="match status" value="1"/>
</dbReference>
<feature type="transmembrane region" description="Helical" evidence="4">
    <location>
        <begin position="164"/>
        <end position="185"/>
    </location>
</feature>
<dbReference type="InterPro" id="IPR050327">
    <property type="entry name" value="Proton-linked_MCT"/>
</dbReference>
<feature type="transmembrane region" description="Helical" evidence="4">
    <location>
        <begin position="192"/>
        <end position="215"/>
    </location>
</feature>
<keyword evidence="6" id="KW-1185">Reference proteome</keyword>
<feature type="region of interest" description="Disordered" evidence="3">
    <location>
        <begin position="40"/>
        <end position="59"/>
    </location>
</feature>
<evidence type="ECO:0000256" key="4">
    <source>
        <dbReference type="SAM" id="Phobius"/>
    </source>
</evidence>
<feature type="transmembrane region" description="Helical" evidence="4">
    <location>
        <begin position="221"/>
        <end position="242"/>
    </location>
</feature>
<protein>
    <submittedName>
        <fullName evidence="5">Major facilitator superfamily domain-containing protein</fullName>
    </submittedName>
</protein>
<dbReference type="InterPro" id="IPR036259">
    <property type="entry name" value="MFS_trans_sf"/>
</dbReference>
<sequence length="456" mass="48888">MTLEPDTKSNLAGHVFSQDLEKKEEFTVSVVPLSRSQVTLSSVESGTPPAPENAEDEAPDGGWMAWRQVIAGHFINAISCGYSATFGIYQLYYTEALNLPAAQIAWIGSFQIFLNSLVCLAGGSLSDAGYARHCVWAGSLCVLIGTFMTSIATEYYQIFLAQGVLQGLGLGLMFMPSTSVVSSYFKRKRSIALTIASAGTGTGSIVFPATVQFLIPKIGFAWAVRCSGFVAVVICVIGCILLKPRLAPRKDVAIVELKAFKEAPYVLFAVGTWFFYWALYFGFFYINSFALTLPGNVFTPTSTVNLLLVTNAVSTPARVFIGWIADNHLGPFNTYILSVASLAVTLFAWTGVTNLPGMYVWAVAFGITNGAAQAAYVGAIAGLTKDPKRIGVRIGMIFGIISFAVLAGPPTAGSIIDSTGGTYRWAQVWGGSVELLAVVILCVGRWFVARGLWVIV</sequence>
<dbReference type="EMBL" id="JAQQWE010000001">
    <property type="protein sequence ID" value="KAK7966635.1"/>
    <property type="molecule type" value="Genomic_DNA"/>
</dbReference>
<evidence type="ECO:0000256" key="1">
    <source>
        <dbReference type="ARBA" id="ARBA00004141"/>
    </source>
</evidence>
<gene>
    <name evidence="5" type="ORF">PG986_000912</name>
</gene>
<feature type="transmembrane region" description="Helical" evidence="4">
    <location>
        <begin position="306"/>
        <end position="325"/>
    </location>
</feature>
<accession>A0ABR1QVD5</accession>
<dbReference type="GeneID" id="92070196"/>
<evidence type="ECO:0000256" key="3">
    <source>
        <dbReference type="SAM" id="MobiDB-lite"/>
    </source>
</evidence>
<organism evidence="5 6">
    <name type="scientific">Apiospora aurea</name>
    <dbReference type="NCBI Taxonomy" id="335848"/>
    <lineage>
        <taxon>Eukaryota</taxon>
        <taxon>Fungi</taxon>
        <taxon>Dikarya</taxon>
        <taxon>Ascomycota</taxon>
        <taxon>Pezizomycotina</taxon>
        <taxon>Sordariomycetes</taxon>
        <taxon>Xylariomycetidae</taxon>
        <taxon>Amphisphaeriales</taxon>
        <taxon>Apiosporaceae</taxon>
        <taxon>Apiospora</taxon>
    </lineage>
</organism>
<comment type="similarity">
    <text evidence="2">Belongs to the major facilitator superfamily. Monocarboxylate porter (TC 2.A.1.13) family.</text>
</comment>
<evidence type="ECO:0000313" key="5">
    <source>
        <dbReference type="EMBL" id="KAK7966635.1"/>
    </source>
</evidence>
<dbReference type="PANTHER" id="PTHR11360">
    <property type="entry name" value="MONOCARBOXYLATE TRANSPORTER"/>
    <property type="match status" value="1"/>
</dbReference>
<feature type="transmembrane region" description="Helical" evidence="4">
    <location>
        <begin position="104"/>
        <end position="122"/>
    </location>
</feature>
<dbReference type="RefSeq" id="XP_066706027.1">
    <property type="nucleotide sequence ID" value="XM_066837134.1"/>
</dbReference>